<accession>A0AAJ7X431</accession>
<dbReference type="GO" id="GO:0005886">
    <property type="term" value="C:plasma membrane"/>
    <property type="evidence" value="ECO:0007669"/>
    <property type="project" value="UniProtKB-SubCell"/>
</dbReference>
<evidence type="ECO:0000256" key="6">
    <source>
        <dbReference type="ARBA" id="ARBA00022737"/>
    </source>
</evidence>
<evidence type="ECO:0000256" key="3">
    <source>
        <dbReference type="ARBA" id="ARBA00022525"/>
    </source>
</evidence>
<dbReference type="FunFam" id="3.80.10.10:FF:000002">
    <property type="entry name" value="Slit guidance ligand 2"/>
    <property type="match status" value="1"/>
</dbReference>
<sequence>MAAGTVRSIGAARGRESSRKNPTATRAGEVGCHRGASSRRSRCPNPQRAGPGSPVPSAHKSLLLHSLLLPLLLLQLLLLCPETAADSCPAVCRCNSGFIYCNDRGLTAVPSGLPRDATTIYLQNNRITNAGLPAMLQALSSVEVLYLYDNQLEEFPAHLPPNLRELHLQENNIEVVPGAVLERTPFLEKLHLNDNSVSSARHRAATFHGTPRLKLLFLSRNHLSSVPRGLPRGLEELRLDDNRISRIPDRIFGQLTYLSRLALDGNILGDASISASSFSGLPSLTELSLARNVLTTVPTHLPMLGLQKLILQDNQISRLPPGVFYGLKQLQRIDLSGNGLRSLSQGSFNGLESLSHLSACNNPWHCDCGLTWLRNWLRSRPNVNARGLTCQTPERFKGTLIRDFGLKEISCIGISKGMVPAGIPPMPLATVLTEADDFSSTSSSIFTYGREGGGGGPRQGHLLVFEDPRARHDLGSSGRRKRSSSSPRARTGRTACACAGRTRVRARRPRPPTASAGCGLGPAARGAGPRRPPASRTSTATRPPCWAPGEFLIANLEPRSTYRICATPVAARQGGPDAAGSSRRSRARLEERPADGTCM</sequence>
<dbReference type="GO" id="GO:0005789">
    <property type="term" value="C:endoplasmic reticulum membrane"/>
    <property type="evidence" value="ECO:0007669"/>
    <property type="project" value="UniProtKB-SubCell"/>
</dbReference>
<feature type="compositionally biased region" description="Low complexity" evidence="9">
    <location>
        <begin position="484"/>
        <end position="501"/>
    </location>
</feature>
<dbReference type="GO" id="GO:0005615">
    <property type="term" value="C:extracellular space"/>
    <property type="evidence" value="ECO:0007669"/>
    <property type="project" value="TreeGrafter"/>
</dbReference>
<evidence type="ECO:0000256" key="9">
    <source>
        <dbReference type="SAM" id="MobiDB-lite"/>
    </source>
</evidence>
<name>A0AAJ7X431_PETMA</name>
<dbReference type="Pfam" id="PF13855">
    <property type="entry name" value="LRR_8"/>
    <property type="match status" value="3"/>
</dbReference>
<evidence type="ECO:0000256" key="7">
    <source>
        <dbReference type="ARBA" id="ARBA00023157"/>
    </source>
</evidence>
<evidence type="ECO:0000256" key="8">
    <source>
        <dbReference type="ARBA" id="ARBA00023180"/>
    </source>
</evidence>
<evidence type="ECO:0000259" key="10">
    <source>
        <dbReference type="SMART" id="SM00013"/>
    </source>
</evidence>
<gene>
    <name evidence="13" type="primary">LOC116948326</name>
</gene>
<dbReference type="SMART" id="SM00369">
    <property type="entry name" value="LRR_TYP"/>
    <property type="match status" value="7"/>
</dbReference>
<keyword evidence="5" id="KW-0732">Signal</keyword>
<evidence type="ECO:0000256" key="4">
    <source>
        <dbReference type="ARBA" id="ARBA00022614"/>
    </source>
</evidence>
<dbReference type="SMART" id="SM00013">
    <property type="entry name" value="LRRNT"/>
    <property type="match status" value="1"/>
</dbReference>
<dbReference type="InterPro" id="IPR000483">
    <property type="entry name" value="Cys-rich_flank_reg_C"/>
</dbReference>
<keyword evidence="8" id="KW-0325">Glycoprotein</keyword>
<proteinExistence type="predicted"/>
<evidence type="ECO:0000256" key="2">
    <source>
        <dbReference type="ARBA" id="ARBA00022473"/>
    </source>
</evidence>
<keyword evidence="2" id="KW-0217">Developmental protein</keyword>
<dbReference type="GO" id="GO:0007399">
    <property type="term" value="P:nervous system development"/>
    <property type="evidence" value="ECO:0007669"/>
    <property type="project" value="UniProtKB-ARBA"/>
</dbReference>
<reference evidence="13" key="1">
    <citation type="submission" date="2025-08" db="UniProtKB">
        <authorList>
            <consortium name="RefSeq"/>
        </authorList>
    </citation>
    <scope>IDENTIFICATION</scope>
    <source>
        <tissue evidence="13">Sperm</tissue>
    </source>
</reference>
<feature type="domain" description="LRRCT" evidence="11">
    <location>
        <begin position="362"/>
        <end position="412"/>
    </location>
</feature>
<dbReference type="KEGG" id="pmrn:116948326"/>
<evidence type="ECO:0000259" key="11">
    <source>
        <dbReference type="SMART" id="SM00082"/>
    </source>
</evidence>
<keyword evidence="12" id="KW-1185">Reference proteome</keyword>
<feature type="compositionally biased region" description="Low complexity" evidence="9">
    <location>
        <begin position="521"/>
        <end position="543"/>
    </location>
</feature>
<dbReference type="PROSITE" id="PS51450">
    <property type="entry name" value="LRR"/>
    <property type="match status" value="1"/>
</dbReference>
<evidence type="ECO:0000256" key="1">
    <source>
        <dbReference type="ARBA" id="ARBA00004613"/>
    </source>
</evidence>
<dbReference type="InterPro" id="IPR032675">
    <property type="entry name" value="LRR_dom_sf"/>
</dbReference>
<organism evidence="12 13">
    <name type="scientific">Petromyzon marinus</name>
    <name type="common">Sea lamprey</name>
    <dbReference type="NCBI Taxonomy" id="7757"/>
    <lineage>
        <taxon>Eukaryota</taxon>
        <taxon>Metazoa</taxon>
        <taxon>Chordata</taxon>
        <taxon>Craniata</taxon>
        <taxon>Vertebrata</taxon>
        <taxon>Cyclostomata</taxon>
        <taxon>Hyperoartia</taxon>
        <taxon>Petromyzontiformes</taxon>
        <taxon>Petromyzontidae</taxon>
        <taxon>Petromyzon</taxon>
    </lineage>
</organism>
<dbReference type="GO" id="GO:0007155">
    <property type="term" value="P:cell adhesion"/>
    <property type="evidence" value="ECO:0007669"/>
    <property type="project" value="UniProtKB-KW"/>
</dbReference>
<keyword evidence="4" id="KW-0433">Leucine-rich repeat</keyword>
<feature type="region of interest" description="Disordered" evidence="9">
    <location>
        <begin position="571"/>
        <end position="599"/>
    </location>
</feature>
<evidence type="ECO:0000313" key="12">
    <source>
        <dbReference type="Proteomes" id="UP001318040"/>
    </source>
</evidence>
<dbReference type="GO" id="GO:0005925">
    <property type="term" value="C:focal adhesion"/>
    <property type="evidence" value="ECO:0007669"/>
    <property type="project" value="UniProtKB-SubCell"/>
</dbReference>
<dbReference type="SUPFAM" id="SSF52058">
    <property type="entry name" value="L domain-like"/>
    <property type="match status" value="1"/>
</dbReference>
<protein>
    <submittedName>
        <fullName evidence="13">LOW QUALITY PROTEIN: leucine-rich repeat transmembrane protein FLRT3-like</fullName>
    </submittedName>
</protein>
<dbReference type="Proteomes" id="UP001318040">
    <property type="component" value="Chromosome 33"/>
</dbReference>
<dbReference type="RefSeq" id="XP_032820774.1">
    <property type="nucleotide sequence ID" value="XM_032964883.1"/>
</dbReference>
<dbReference type="InterPro" id="IPR050333">
    <property type="entry name" value="SLRP"/>
</dbReference>
<dbReference type="PANTHER" id="PTHR45712">
    <property type="entry name" value="AGAP008170-PA"/>
    <property type="match status" value="1"/>
</dbReference>
<evidence type="ECO:0000256" key="5">
    <source>
        <dbReference type="ARBA" id="ARBA00022729"/>
    </source>
</evidence>
<keyword evidence="7" id="KW-1015">Disulfide bond</keyword>
<dbReference type="Pfam" id="PF01462">
    <property type="entry name" value="LRRNT"/>
    <property type="match status" value="1"/>
</dbReference>
<comment type="subcellular location">
    <subcellularLocation>
        <location evidence="1">Secreted</location>
    </subcellularLocation>
</comment>
<keyword evidence="6" id="KW-0677">Repeat</keyword>
<dbReference type="InterPro" id="IPR003591">
    <property type="entry name" value="Leu-rich_rpt_typical-subtyp"/>
</dbReference>
<dbReference type="SMART" id="SM00082">
    <property type="entry name" value="LRRCT"/>
    <property type="match status" value="1"/>
</dbReference>
<dbReference type="Gene3D" id="3.80.10.10">
    <property type="entry name" value="Ribonuclease Inhibitor"/>
    <property type="match status" value="1"/>
</dbReference>
<feature type="domain" description="LRRNT" evidence="10">
    <location>
        <begin position="87"/>
        <end position="119"/>
    </location>
</feature>
<feature type="region of interest" description="Disordered" evidence="9">
    <location>
        <begin position="1"/>
        <end position="55"/>
    </location>
</feature>
<dbReference type="GO" id="GO:0043005">
    <property type="term" value="C:neuron projection"/>
    <property type="evidence" value="ECO:0007669"/>
    <property type="project" value="UniProtKB-SubCell"/>
</dbReference>
<dbReference type="InterPro" id="IPR001611">
    <property type="entry name" value="Leu-rich_rpt"/>
</dbReference>
<keyword evidence="3" id="KW-0964">Secreted</keyword>
<dbReference type="PANTHER" id="PTHR45712:SF27">
    <property type="entry name" value="LRRNT DOMAIN-CONTAINING PROTEIN"/>
    <property type="match status" value="1"/>
</dbReference>
<feature type="compositionally biased region" description="Basic and acidic residues" evidence="9">
    <location>
        <begin position="587"/>
        <end position="599"/>
    </location>
</feature>
<dbReference type="SMART" id="SM00364">
    <property type="entry name" value="LRR_BAC"/>
    <property type="match status" value="6"/>
</dbReference>
<dbReference type="AlphaFoldDB" id="A0AAJ7X431"/>
<dbReference type="InterPro" id="IPR000372">
    <property type="entry name" value="LRRNT"/>
</dbReference>
<evidence type="ECO:0000313" key="13">
    <source>
        <dbReference type="RefSeq" id="XP_032820774.1"/>
    </source>
</evidence>
<feature type="region of interest" description="Disordered" evidence="9">
    <location>
        <begin position="470"/>
        <end position="543"/>
    </location>
</feature>